<proteinExistence type="predicted"/>
<dbReference type="InterPro" id="IPR021361">
    <property type="entry name" value="Tad2-like_dom"/>
</dbReference>
<evidence type="ECO:0000313" key="2">
    <source>
        <dbReference type="EMBL" id="VYU54275.1"/>
    </source>
</evidence>
<sequence>MFNQEKIRDLESRVKRLEDQPNLVPNKQCRLKIEDALIKDADFGVSIAVDAIAKRLKNIVQSEMTELKPKICEGVEELNYEKKGTFGWALQQLKKGNAVTRQNYLKKDAQCFIEPAYDDKNLLFFVMIDRKQHDIFKPNTDDLLAEDWLLVDRYNVNNYFDEAVKTFIIPDTSEKLLNFHEAFKLMRQEDLPVKRKCWNGYWKWDGETILIFTADNRIVNIRETRFLANTIKEILADDWEIATEENCSVPIV</sequence>
<feature type="domain" description="Thoeris anti-defense 2-like" evidence="1">
    <location>
        <begin position="85"/>
        <end position="151"/>
    </location>
</feature>
<name>A0A6N3FQI7_EUBLI</name>
<dbReference type="AlphaFoldDB" id="A0A6N3FQI7"/>
<reference evidence="2" key="1">
    <citation type="submission" date="2019-11" db="EMBL/GenBank/DDBJ databases">
        <authorList>
            <person name="Feng L."/>
        </authorList>
    </citation>
    <scope>NUCLEOTIDE SEQUENCE</scope>
    <source>
        <strain evidence="2">ElimosumLFYP34</strain>
    </source>
</reference>
<dbReference type="Pfam" id="PF11195">
    <property type="entry name" value="Tad2-like"/>
    <property type="match status" value="1"/>
</dbReference>
<gene>
    <name evidence="2" type="ORF">ELLFYP34_00530</name>
</gene>
<evidence type="ECO:0000259" key="1">
    <source>
        <dbReference type="Pfam" id="PF11195"/>
    </source>
</evidence>
<protein>
    <recommendedName>
        <fullName evidence="1">Thoeris anti-defense 2-like domain-containing protein</fullName>
    </recommendedName>
</protein>
<accession>A0A6N3FQI7</accession>
<dbReference type="EMBL" id="CACRTR010000012">
    <property type="protein sequence ID" value="VYU54275.1"/>
    <property type="molecule type" value="Genomic_DNA"/>
</dbReference>
<organism evidence="2">
    <name type="scientific">Eubacterium limosum</name>
    <dbReference type="NCBI Taxonomy" id="1736"/>
    <lineage>
        <taxon>Bacteria</taxon>
        <taxon>Bacillati</taxon>
        <taxon>Bacillota</taxon>
        <taxon>Clostridia</taxon>
        <taxon>Eubacteriales</taxon>
        <taxon>Eubacteriaceae</taxon>
        <taxon>Eubacterium</taxon>
    </lineage>
</organism>